<evidence type="ECO:0000313" key="2">
    <source>
        <dbReference type="Proteomes" id="UP000192582"/>
    </source>
</evidence>
<organism evidence="1 2">
    <name type="scientific">Deinococcus hopiensis KR-140</name>
    <dbReference type="NCBI Taxonomy" id="695939"/>
    <lineage>
        <taxon>Bacteria</taxon>
        <taxon>Thermotogati</taxon>
        <taxon>Deinococcota</taxon>
        <taxon>Deinococci</taxon>
        <taxon>Deinococcales</taxon>
        <taxon>Deinococcaceae</taxon>
        <taxon>Deinococcus</taxon>
    </lineage>
</organism>
<proteinExistence type="predicted"/>
<dbReference type="GO" id="GO:0016301">
    <property type="term" value="F:kinase activity"/>
    <property type="evidence" value="ECO:0007669"/>
    <property type="project" value="UniProtKB-KW"/>
</dbReference>
<dbReference type="AlphaFoldDB" id="A0A1W1V574"/>
<dbReference type="InterPro" id="IPR027417">
    <property type="entry name" value="P-loop_NTPase"/>
</dbReference>
<dbReference type="STRING" id="695939.SAMN00790413_00055"/>
<accession>A0A1W1V574</accession>
<keyword evidence="2" id="KW-1185">Reference proteome</keyword>
<protein>
    <submittedName>
        <fullName evidence="1">Predicted kinase</fullName>
    </submittedName>
</protein>
<dbReference type="PANTHER" id="PTHR37807">
    <property type="entry name" value="OS07G0160300 PROTEIN"/>
    <property type="match status" value="1"/>
</dbReference>
<dbReference type="Proteomes" id="UP000192582">
    <property type="component" value="Unassembled WGS sequence"/>
</dbReference>
<dbReference type="PANTHER" id="PTHR37807:SF3">
    <property type="entry name" value="OS07G0160300 PROTEIN"/>
    <property type="match status" value="1"/>
</dbReference>
<name>A0A1W1V574_9DEIO</name>
<dbReference type="Pfam" id="PF13671">
    <property type="entry name" value="AAA_33"/>
    <property type="match status" value="1"/>
</dbReference>
<dbReference type="SUPFAM" id="SSF52540">
    <property type="entry name" value="P-loop containing nucleoside triphosphate hydrolases"/>
    <property type="match status" value="1"/>
</dbReference>
<sequence>MLADVSPTLLVISGLPASGKTHLASQLAPWLGWPLVTKDDYKAILHRHLPDLSHTQAGPLSFELLYRVAAVVLAAGGSAVLETHFHRGVSEAKIHALAGEARLLQVFCEAPLDELRRRHTERVTSGARPHIDLPFDHAELPPSACWTPLELNGPLLRLDTTCPDPEETARAWVQANTMKSAPVPMT</sequence>
<dbReference type="Gene3D" id="3.40.50.300">
    <property type="entry name" value="P-loop containing nucleotide triphosphate hydrolases"/>
    <property type="match status" value="1"/>
</dbReference>
<keyword evidence="1" id="KW-0418">Kinase</keyword>
<reference evidence="1 2" key="1">
    <citation type="submission" date="2017-04" db="EMBL/GenBank/DDBJ databases">
        <authorList>
            <person name="Afonso C.L."/>
            <person name="Miller P.J."/>
            <person name="Scott M.A."/>
            <person name="Spackman E."/>
            <person name="Goraichik I."/>
            <person name="Dimitrov K.M."/>
            <person name="Suarez D.L."/>
            <person name="Swayne D.E."/>
        </authorList>
    </citation>
    <scope>NUCLEOTIDE SEQUENCE [LARGE SCALE GENOMIC DNA]</scope>
    <source>
        <strain evidence="1 2">KR-140</strain>
    </source>
</reference>
<gene>
    <name evidence="1" type="ORF">SAMN00790413_00055</name>
</gene>
<keyword evidence="1" id="KW-0808">Transferase</keyword>
<evidence type="ECO:0000313" key="1">
    <source>
        <dbReference type="EMBL" id="SMB88466.1"/>
    </source>
</evidence>
<dbReference type="EMBL" id="FWWU01000009">
    <property type="protein sequence ID" value="SMB88466.1"/>
    <property type="molecule type" value="Genomic_DNA"/>
</dbReference>